<name>A0A8S5SJK4_9CAUD</name>
<feature type="transmembrane region" description="Helical" evidence="1">
    <location>
        <begin position="12"/>
        <end position="29"/>
    </location>
</feature>
<accession>A0A8S5SJK4</accession>
<reference evidence="2" key="1">
    <citation type="journal article" date="2021" name="Proc. Natl. Acad. Sci. U.S.A.">
        <title>A Catalog of Tens of Thousands of Viruses from Human Metagenomes Reveals Hidden Associations with Chronic Diseases.</title>
        <authorList>
            <person name="Tisza M.J."/>
            <person name="Buck C.B."/>
        </authorList>
    </citation>
    <scope>NUCLEOTIDE SEQUENCE</scope>
    <source>
        <strain evidence="2">Ctvhu9</strain>
    </source>
</reference>
<dbReference type="EMBL" id="BK032607">
    <property type="protein sequence ID" value="DAF51003.1"/>
    <property type="molecule type" value="Genomic_DNA"/>
</dbReference>
<keyword evidence="1" id="KW-0472">Membrane</keyword>
<keyword evidence="1" id="KW-0812">Transmembrane</keyword>
<sequence length="36" mass="4318">MVGEIGIVRSLNLSNIILVYDIYFVNIYIKKRRIYK</sequence>
<organism evidence="2">
    <name type="scientific">Siphoviridae sp. ctvhu9</name>
    <dbReference type="NCBI Taxonomy" id="2827968"/>
    <lineage>
        <taxon>Viruses</taxon>
        <taxon>Duplodnaviria</taxon>
        <taxon>Heunggongvirae</taxon>
        <taxon>Uroviricota</taxon>
        <taxon>Caudoviricetes</taxon>
    </lineage>
</organism>
<evidence type="ECO:0000256" key="1">
    <source>
        <dbReference type="SAM" id="Phobius"/>
    </source>
</evidence>
<keyword evidence="1" id="KW-1133">Transmembrane helix</keyword>
<protein>
    <submittedName>
        <fullName evidence="2">Uncharacterized protein</fullName>
    </submittedName>
</protein>
<proteinExistence type="predicted"/>
<evidence type="ECO:0000313" key="2">
    <source>
        <dbReference type="EMBL" id="DAF51003.1"/>
    </source>
</evidence>